<reference evidence="1" key="2">
    <citation type="journal article" date="2022" name="Microb. Genom.">
        <title>A chromosome-scale genome assembly of the tomato pathogen Cladosporium fulvum reveals a compartmentalized genome architecture and the presence of a dispensable chromosome.</title>
        <authorList>
            <person name="Zaccaron A.Z."/>
            <person name="Chen L.H."/>
            <person name="Samaras A."/>
            <person name="Stergiopoulos I."/>
        </authorList>
    </citation>
    <scope>NUCLEOTIDE SEQUENCE</scope>
    <source>
        <strain evidence="1">Race5_Kim</strain>
    </source>
</reference>
<organism evidence="1 2">
    <name type="scientific">Passalora fulva</name>
    <name type="common">Tomato leaf mold</name>
    <name type="synonym">Cladosporium fulvum</name>
    <dbReference type="NCBI Taxonomy" id="5499"/>
    <lineage>
        <taxon>Eukaryota</taxon>
        <taxon>Fungi</taxon>
        <taxon>Dikarya</taxon>
        <taxon>Ascomycota</taxon>
        <taxon>Pezizomycotina</taxon>
        <taxon>Dothideomycetes</taxon>
        <taxon>Dothideomycetidae</taxon>
        <taxon>Mycosphaerellales</taxon>
        <taxon>Mycosphaerellaceae</taxon>
        <taxon>Fulvia</taxon>
    </lineage>
</organism>
<dbReference type="EMBL" id="CP090164">
    <property type="protein sequence ID" value="UJO13795.1"/>
    <property type="molecule type" value="Genomic_DNA"/>
</dbReference>
<dbReference type="AlphaFoldDB" id="A0A9Q8LAI4"/>
<dbReference type="OrthoDB" id="3650611at2759"/>
<protein>
    <submittedName>
        <fullName evidence="1">Uncharacterized protein</fullName>
    </submittedName>
</protein>
<gene>
    <name evidence="1" type="ORF">CLAFUR5_03815</name>
</gene>
<dbReference type="GeneID" id="71983693"/>
<proteinExistence type="predicted"/>
<evidence type="ECO:0000313" key="1">
    <source>
        <dbReference type="EMBL" id="UJO13795.1"/>
    </source>
</evidence>
<dbReference type="Proteomes" id="UP000756132">
    <property type="component" value="Chromosome 2"/>
</dbReference>
<evidence type="ECO:0000313" key="2">
    <source>
        <dbReference type="Proteomes" id="UP000756132"/>
    </source>
</evidence>
<dbReference type="KEGG" id="ffu:CLAFUR5_03815"/>
<keyword evidence="2" id="KW-1185">Reference proteome</keyword>
<dbReference type="RefSeq" id="XP_047758161.1">
    <property type="nucleotide sequence ID" value="XM_047902963.1"/>
</dbReference>
<sequence>MAAAVPWAAPADAMQQLQSSAQIQVRFEKVKSNKILDKVVPATFMMDVPLHAKVDSLPSMIKDVMLARIMPGETILKELQKTERIIKFSCRLEVPGWGAVLLDGKSRFDEVQDLYQGTQHNDVEILAEVSLQRLPEGPDSVEDCVQIPVKEERRQYLRIGNLPVWIRSLNKYQDQRTAGPGGPGYCWPILVTYNEDLTAFTCSWIHAYDFDDFCIGDVNERGLRVLSEYDANWRCGIFSLMGTYVETEEEFLARLRKHIEAGASSQLTGMPFLPTYCLAPWDPRKHDHLVLKKWPKRNVEIAVTIVNRHTDFDGVTFPRDIRWAIDEPEEVSQICHAIMKDMNTQGVRDGIPVDSTRLFNKQDRKKWCLALWVMPQFGPRKLFRYVEGNVLQFLDGTNKVRPTDKKLYVEAHVVPRVDS</sequence>
<accession>A0A9Q8LAI4</accession>
<reference evidence="1" key="1">
    <citation type="submission" date="2021-12" db="EMBL/GenBank/DDBJ databases">
        <authorList>
            <person name="Zaccaron A."/>
            <person name="Stergiopoulos I."/>
        </authorList>
    </citation>
    <scope>NUCLEOTIDE SEQUENCE</scope>
    <source>
        <strain evidence="1">Race5_Kim</strain>
    </source>
</reference>
<name>A0A9Q8LAI4_PASFU</name>